<dbReference type="KEGG" id="acp:A2cp1_3556"/>
<dbReference type="AlphaFoldDB" id="B8J5Z1"/>
<dbReference type="Proteomes" id="UP000007089">
    <property type="component" value="Chromosome"/>
</dbReference>
<sequence length="41" mass="4515">MSAPTETTPTIEVTDAARTALLEHLSRDPQSRYVRIHVGHG</sequence>
<reference evidence="1" key="1">
    <citation type="submission" date="2009-01" db="EMBL/GenBank/DDBJ databases">
        <title>Complete sequence of Anaeromyxobacter dehalogenans 2CP-1.</title>
        <authorList>
            <consortium name="US DOE Joint Genome Institute"/>
            <person name="Lucas S."/>
            <person name="Copeland A."/>
            <person name="Lapidus A."/>
            <person name="Glavina del Rio T."/>
            <person name="Dalin E."/>
            <person name="Tice H."/>
            <person name="Bruce D."/>
            <person name="Goodwin L."/>
            <person name="Pitluck S."/>
            <person name="Saunders E."/>
            <person name="Brettin T."/>
            <person name="Detter J.C."/>
            <person name="Han C."/>
            <person name="Larimer F."/>
            <person name="Land M."/>
            <person name="Hauser L."/>
            <person name="Kyrpides N."/>
            <person name="Ovchinnikova G."/>
            <person name="Beliaev A.S."/>
            <person name="Richardson P."/>
        </authorList>
    </citation>
    <scope>NUCLEOTIDE SEQUENCE</scope>
    <source>
        <strain evidence="1">2CP-1</strain>
    </source>
</reference>
<dbReference type="RefSeq" id="WP_015934670.1">
    <property type="nucleotide sequence ID" value="NC_011891.1"/>
</dbReference>
<proteinExistence type="predicted"/>
<accession>B8J5Z1</accession>
<protein>
    <submittedName>
        <fullName evidence="1">Uncharacterized protein</fullName>
    </submittedName>
</protein>
<dbReference type="HOGENOM" id="CLU_3264837_0_0_7"/>
<evidence type="ECO:0000313" key="1">
    <source>
        <dbReference type="EMBL" id="ACL66886.1"/>
    </source>
</evidence>
<organism evidence="1 2">
    <name type="scientific">Anaeromyxobacter dehalogenans (strain ATCC BAA-258 / DSM 21875 / 2CP-1)</name>
    <dbReference type="NCBI Taxonomy" id="455488"/>
    <lineage>
        <taxon>Bacteria</taxon>
        <taxon>Pseudomonadati</taxon>
        <taxon>Myxococcota</taxon>
        <taxon>Myxococcia</taxon>
        <taxon>Myxococcales</taxon>
        <taxon>Cystobacterineae</taxon>
        <taxon>Anaeromyxobacteraceae</taxon>
        <taxon>Anaeromyxobacter</taxon>
    </lineage>
</organism>
<dbReference type="EMBL" id="CP001359">
    <property type="protein sequence ID" value="ACL66886.1"/>
    <property type="molecule type" value="Genomic_DNA"/>
</dbReference>
<name>B8J5Z1_ANAD2</name>
<gene>
    <name evidence="1" type="ordered locus">A2cp1_3556</name>
</gene>
<evidence type="ECO:0000313" key="2">
    <source>
        <dbReference type="Proteomes" id="UP000007089"/>
    </source>
</evidence>
<keyword evidence="2" id="KW-1185">Reference proteome</keyword>